<evidence type="ECO:0000256" key="2">
    <source>
        <dbReference type="ARBA" id="ARBA00011123"/>
    </source>
</evidence>
<proteinExistence type="inferred from homology"/>
<dbReference type="InterPro" id="IPR036113">
    <property type="entry name" value="Asp/Glu-ADT_sf_sub_c"/>
</dbReference>
<dbReference type="GO" id="GO:0006450">
    <property type="term" value="P:regulation of translational fidelity"/>
    <property type="evidence" value="ECO:0007669"/>
    <property type="project" value="InterPro"/>
</dbReference>
<evidence type="ECO:0000256" key="1">
    <source>
        <dbReference type="ARBA" id="ARBA00010757"/>
    </source>
</evidence>
<keyword evidence="8" id="KW-1185">Reference proteome</keyword>
<keyword evidence="6" id="KW-0648">Protein biosynthesis</keyword>
<dbReference type="PANTHER" id="PTHR15004:SF0">
    <property type="entry name" value="GLUTAMYL-TRNA(GLN) AMIDOTRANSFERASE SUBUNIT C, MITOCHONDRIAL"/>
    <property type="match status" value="1"/>
</dbReference>
<evidence type="ECO:0000256" key="3">
    <source>
        <dbReference type="ARBA" id="ARBA00024799"/>
    </source>
</evidence>
<dbReference type="NCBIfam" id="TIGR00135">
    <property type="entry name" value="gatC"/>
    <property type="match status" value="1"/>
</dbReference>
<name>A0A9Q9E237_9LACO</name>
<keyword evidence="6" id="KW-0067">ATP-binding</keyword>
<dbReference type="PANTHER" id="PTHR15004">
    <property type="entry name" value="GLUTAMYL-TRNA(GLN) AMIDOTRANSFERASE SUBUNIT C, MITOCHONDRIAL"/>
    <property type="match status" value="1"/>
</dbReference>
<keyword evidence="6" id="KW-0436">Ligase</keyword>
<comment type="subunit">
    <text evidence="2 6">Heterotrimer of A, B and C subunits.</text>
</comment>
<evidence type="ECO:0000313" key="7">
    <source>
        <dbReference type="EMBL" id="USS89375.1"/>
    </source>
</evidence>
<dbReference type="InterPro" id="IPR003837">
    <property type="entry name" value="GatC"/>
</dbReference>
<comment type="function">
    <text evidence="3 6">Allows the formation of correctly charged Asn-tRNA(Asn) or Gln-tRNA(Gln) through the transamidation of misacylated Asp-tRNA(Asn) or Glu-tRNA(Gln) in organisms which lack either or both of asparaginyl-tRNA or glutaminyl-tRNA synthetases. The reaction takes place in the presence of glutamine and ATP through an activated phospho-Asp-tRNA(Asn) or phospho-Glu-tRNA(Gln).</text>
</comment>
<dbReference type="GO" id="GO:0050567">
    <property type="term" value="F:glutaminyl-tRNA synthase (glutamine-hydrolyzing) activity"/>
    <property type="evidence" value="ECO:0007669"/>
    <property type="project" value="UniProtKB-UniRule"/>
</dbReference>
<evidence type="ECO:0000256" key="4">
    <source>
        <dbReference type="ARBA" id="ARBA00047380"/>
    </source>
</evidence>
<protein>
    <recommendedName>
        <fullName evidence="6">Aspartyl/glutamyl-tRNA(Asn/Gln) amidotransferase subunit C</fullName>
        <shortName evidence="6">Asp/Glu-ADT subunit C</shortName>
        <ecNumber evidence="6">6.3.5.-</ecNumber>
    </recommendedName>
</protein>
<sequence>MSEKVDQARTQHIAGLAKLKIADADLDQFTEQLNDMLDMLDQLGTVDTEGVEPTYSVTDQINVMRPDVANNWGERDALLRNAPESVDGLIRVPTIIDESEDE</sequence>
<evidence type="ECO:0000256" key="6">
    <source>
        <dbReference type="HAMAP-Rule" id="MF_00122"/>
    </source>
</evidence>
<dbReference type="Proteomes" id="UP001055911">
    <property type="component" value="Chromosome"/>
</dbReference>
<accession>A0A9Q9E237</accession>
<comment type="catalytic activity">
    <reaction evidence="5 6">
        <text>L-glutamyl-tRNA(Gln) + L-glutamine + ATP + H2O = L-glutaminyl-tRNA(Gln) + L-glutamate + ADP + phosphate + H(+)</text>
        <dbReference type="Rhea" id="RHEA:17521"/>
        <dbReference type="Rhea" id="RHEA-COMP:9681"/>
        <dbReference type="Rhea" id="RHEA-COMP:9684"/>
        <dbReference type="ChEBI" id="CHEBI:15377"/>
        <dbReference type="ChEBI" id="CHEBI:15378"/>
        <dbReference type="ChEBI" id="CHEBI:29985"/>
        <dbReference type="ChEBI" id="CHEBI:30616"/>
        <dbReference type="ChEBI" id="CHEBI:43474"/>
        <dbReference type="ChEBI" id="CHEBI:58359"/>
        <dbReference type="ChEBI" id="CHEBI:78520"/>
        <dbReference type="ChEBI" id="CHEBI:78521"/>
        <dbReference type="ChEBI" id="CHEBI:456216"/>
    </reaction>
</comment>
<keyword evidence="6" id="KW-0547">Nucleotide-binding</keyword>
<dbReference type="GO" id="GO:0070681">
    <property type="term" value="P:glutaminyl-tRNAGln biosynthesis via transamidation"/>
    <property type="evidence" value="ECO:0007669"/>
    <property type="project" value="TreeGrafter"/>
</dbReference>
<dbReference type="GO" id="GO:0006412">
    <property type="term" value="P:translation"/>
    <property type="evidence" value="ECO:0007669"/>
    <property type="project" value="UniProtKB-UniRule"/>
</dbReference>
<dbReference type="EC" id="6.3.5.-" evidence="6"/>
<dbReference type="SUPFAM" id="SSF141000">
    <property type="entry name" value="Glu-tRNAGln amidotransferase C subunit"/>
    <property type="match status" value="1"/>
</dbReference>
<dbReference type="Gene3D" id="1.10.20.60">
    <property type="entry name" value="Glu-tRNAGln amidotransferase C subunit, N-terminal domain"/>
    <property type="match status" value="1"/>
</dbReference>
<dbReference type="AlphaFoldDB" id="A0A9Q9E237"/>
<dbReference type="EMBL" id="CP097119">
    <property type="protein sequence ID" value="USS89375.1"/>
    <property type="molecule type" value="Genomic_DNA"/>
</dbReference>
<dbReference type="HAMAP" id="MF_00122">
    <property type="entry name" value="GatC"/>
    <property type="match status" value="1"/>
</dbReference>
<evidence type="ECO:0000313" key="8">
    <source>
        <dbReference type="Proteomes" id="UP001055911"/>
    </source>
</evidence>
<evidence type="ECO:0000256" key="5">
    <source>
        <dbReference type="ARBA" id="ARBA00047913"/>
    </source>
</evidence>
<dbReference type="Pfam" id="PF02686">
    <property type="entry name" value="GatC"/>
    <property type="match status" value="1"/>
</dbReference>
<organism evidence="7 8">
    <name type="scientific">Fructilactobacillus cliffordii</name>
    <dbReference type="NCBI Taxonomy" id="2940299"/>
    <lineage>
        <taxon>Bacteria</taxon>
        <taxon>Bacillati</taxon>
        <taxon>Bacillota</taxon>
        <taxon>Bacilli</taxon>
        <taxon>Lactobacillales</taxon>
        <taxon>Lactobacillaceae</taxon>
        <taxon>Fructilactobacillus</taxon>
    </lineage>
</organism>
<gene>
    <name evidence="6 7" type="primary">gatC</name>
    <name evidence="7" type="ORF">M3M40_00785</name>
</gene>
<dbReference type="GO" id="GO:0005524">
    <property type="term" value="F:ATP binding"/>
    <property type="evidence" value="ECO:0007669"/>
    <property type="project" value="UniProtKB-KW"/>
</dbReference>
<reference evidence="7" key="1">
    <citation type="submission" date="2022-05" db="EMBL/GenBank/DDBJ databases">
        <authorList>
            <person name="Oliphant S.A."/>
            <person name="Watson-Haigh N.S."/>
            <person name="Sumby K.M."/>
            <person name="Gardner J.M."/>
            <person name="Jiranek V."/>
        </authorList>
    </citation>
    <scope>NUCLEOTIDE SEQUENCE</scope>
    <source>
        <strain evidence="7">KI4_B1</strain>
    </source>
</reference>
<dbReference type="RefSeq" id="WP_252766925.1">
    <property type="nucleotide sequence ID" value="NZ_CP097119.1"/>
</dbReference>
<comment type="similarity">
    <text evidence="1 6">Belongs to the GatC family.</text>
</comment>
<comment type="catalytic activity">
    <reaction evidence="4 6">
        <text>L-aspartyl-tRNA(Asn) + L-glutamine + ATP + H2O = L-asparaginyl-tRNA(Asn) + L-glutamate + ADP + phosphate + 2 H(+)</text>
        <dbReference type="Rhea" id="RHEA:14513"/>
        <dbReference type="Rhea" id="RHEA-COMP:9674"/>
        <dbReference type="Rhea" id="RHEA-COMP:9677"/>
        <dbReference type="ChEBI" id="CHEBI:15377"/>
        <dbReference type="ChEBI" id="CHEBI:15378"/>
        <dbReference type="ChEBI" id="CHEBI:29985"/>
        <dbReference type="ChEBI" id="CHEBI:30616"/>
        <dbReference type="ChEBI" id="CHEBI:43474"/>
        <dbReference type="ChEBI" id="CHEBI:58359"/>
        <dbReference type="ChEBI" id="CHEBI:78515"/>
        <dbReference type="ChEBI" id="CHEBI:78516"/>
        <dbReference type="ChEBI" id="CHEBI:456216"/>
    </reaction>
</comment>